<proteinExistence type="predicted"/>
<keyword evidence="2" id="KW-1185">Reference proteome</keyword>
<name>A0A327ZFK4_9ACTN</name>
<evidence type="ECO:0000313" key="2">
    <source>
        <dbReference type="Proteomes" id="UP000249341"/>
    </source>
</evidence>
<organism evidence="1 2">
    <name type="scientific">Actinoplanes lutulentus</name>
    <dbReference type="NCBI Taxonomy" id="1287878"/>
    <lineage>
        <taxon>Bacteria</taxon>
        <taxon>Bacillati</taxon>
        <taxon>Actinomycetota</taxon>
        <taxon>Actinomycetes</taxon>
        <taxon>Micromonosporales</taxon>
        <taxon>Micromonosporaceae</taxon>
        <taxon>Actinoplanes</taxon>
    </lineage>
</organism>
<protein>
    <submittedName>
        <fullName evidence="1">Uncharacterized protein</fullName>
    </submittedName>
</protein>
<reference evidence="1 2" key="1">
    <citation type="submission" date="2018-06" db="EMBL/GenBank/DDBJ databases">
        <title>Genomic Encyclopedia of Type Strains, Phase III (KMG-III): the genomes of soil and plant-associated and newly described type strains.</title>
        <authorList>
            <person name="Whitman W."/>
        </authorList>
    </citation>
    <scope>NUCLEOTIDE SEQUENCE [LARGE SCALE GENOMIC DNA]</scope>
    <source>
        <strain evidence="1 2">CGMCC 4.7090</strain>
    </source>
</reference>
<sequence>MYRYMLSYTSPEAQGFKNGNCEVTLPLPIRTMDDVNTVTKMLKEHFGLSSPLLLGFSRFEDIPPARQAS</sequence>
<comment type="caution">
    <text evidence="1">The sequence shown here is derived from an EMBL/GenBank/DDBJ whole genome shotgun (WGS) entry which is preliminary data.</text>
</comment>
<dbReference type="AlphaFoldDB" id="A0A327ZFK4"/>
<gene>
    <name evidence="1" type="ORF">B0I29_104282</name>
</gene>
<evidence type="ECO:0000313" key="1">
    <source>
        <dbReference type="EMBL" id="RAK39744.1"/>
    </source>
</evidence>
<dbReference type="RefSeq" id="WP_111648946.1">
    <property type="nucleotide sequence ID" value="NZ_JACHWI010000001.1"/>
</dbReference>
<dbReference type="EMBL" id="QLMJ01000004">
    <property type="protein sequence ID" value="RAK39744.1"/>
    <property type="molecule type" value="Genomic_DNA"/>
</dbReference>
<dbReference type="Proteomes" id="UP000249341">
    <property type="component" value="Unassembled WGS sequence"/>
</dbReference>
<accession>A0A327ZFK4</accession>